<feature type="coiled-coil region" evidence="1">
    <location>
        <begin position="597"/>
        <end position="624"/>
    </location>
</feature>
<dbReference type="GO" id="GO:0016887">
    <property type="term" value="F:ATP hydrolysis activity"/>
    <property type="evidence" value="ECO:0007669"/>
    <property type="project" value="InterPro"/>
</dbReference>
<proteinExistence type="predicted"/>
<dbReference type="SUPFAM" id="SSF52540">
    <property type="entry name" value="P-loop containing nucleoside triphosphate hydrolases"/>
    <property type="match status" value="1"/>
</dbReference>
<organism evidence="3 4">
    <name type="scientific">Adineta steineri</name>
    <dbReference type="NCBI Taxonomy" id="433720"/>
    <lineage>
        <taxon>Eukaryota</taxon>
        <taxon>Metazoa</taxon>
        <taxon>Spiralia</taxon>
        <taxon>Gnathifera</taxon>
        <taxon>Rotifera</taxon>
        <taxon>Eurotatoria</taxon>
        <taxon>Bdelloidea</taxon>
        <taxon>Adinetida</taxon>
        <taxon>Adinetidae</taxon>
        <taxon>Adineta</taxon>
    </lineage>
</organism>
<dbReference type="InterPro" id="IPR031248">
    <property type="entry name" value="RNF213"/>
</dbReference>
<dbReference type="PANTHER" id="PTHR22605:SF1">
    <property type="entry name" value="RZ-TYPE DOMAIN-CONTAINING PROTEIN"/>
    <property type="match status" value="1"/>
</dbReference>
<comment type="caution">
    <text evidence="3">The sequence shown here is derived from an EMBL/GenBank/DDBJ whole genome shotgun (WGS) entry which is preliminary data.</text>
</comment>
<reference evidence="3" key="1">
    <citation type="submission" date="2021-02" db="EMBL/GenBank/DDBJ databases">
        <authorList>
            <person name="Nowell W R."/>
        </authorList>
    </citation>
    <scope>NUCLEOTIDE SEQUENCE</scope>
</reference>
<dbReference type="Proteomes" id="UP000663877">
    <property type="component" value="Unassembled WGS sequence"/>
</dbReference>
<sequence>MNEFDKQILDSIDPKDTIHDDWIQTSLLLNTPQDFVDILDYNFYRNLCEKNAKNQWAIYTWERILSLSFIKPAFDKTKEVLVKLNQWMTIVKHDRYDENDVFTIIFINQLFKHVISRYSKSILSLPNIENIMDFIISLQKQNDGTSIREEMTRFVKQVEQSISNVIKLQESCAMYLDSSKESIADCFVSSYDIKSIIDLANPQVFKFPTVPTNLISLLQPAPSDINININEPRVTYYHHFLDQVKHWIKWYDEMTAVLIHIINFLKGFHIENAILLYADLHRARDKSKITVTEMKEFVQKTFALVQPFKNLRRLCSMMNCLVPFQVLNTATINEEHKSSKFIEQVKRSHPDNFFKIMAKKTAFRDIKIQERHQIQWFIASERLQIIVHVTFTPDDNHGKMKVLSLGDTLSVERHTIEGEFETLSSGMLTIEVNNEKGQVDRVVWFRVKQASVSKSHLFEGIFNMIYSSSCGENDRIVTGKDLATVLERVFQFIDSLLNGRMKLKDMVDLKAIFCNKNINVRDEVKKLFSYRLIANDNNQQEPVKNTEVTEQEIEQVCEWLQIYQYYSYINIIVTCVQQFNIISNDNADETINSIIQLSDENCSLKEISERYRNLKQQFRKLTSQHLQLIKTASECSNVIQMMKKAELYTTHGRRRFQELRDNLTTQFQLQERNNMILNSWIIVYGLCEPFTMKAKTLEDFVDSVAKLPYFEDTPVTHMQIVNDNIQLVNMWLSAEDANVLDNALITMEHLYRSGVVHIQLRRLINEESKFEIEYSINKTQTLIKEDPENLVDENDGFQQPKEPEKIKFVMATSEVDDHKLQLTFCNVDLSEAMKSKRILLNEQLKLLNTVNNIYSTMIQLEMAGHPDYQLKEETLQLSDRAGEISRILSRMKDNENEEIDILKRLVERQTDQLHLIHQQMVINYKLWLEHLEEYRKLTRLLQLFSNRQVMILIILLTKSTEDNRTKSSFLKKVHFKSDKNFNDNRELELTIESLRHYLRSLRLFTCDLSTENIQRLYVKHQIPNRSNSESCLKKLSAFLKELLHDGEELFIERTTVNDNQQYLVTLTHKDQLAEPNPLDHDLDMETFSILVNILSHRLPASFQILWCSHATEDDIHLFFIRIQTFYHLTFVIMDIDKMHHRLREILFNEQDILTKYDRPHGEVYYFSRELTSRKGLRPYHITPQIRNSVVANKKLNELFQSNNLIKPRLRVICGKAGIGKLKKFICASTDDLYLPLGKTHRINTQYKTPQTLSMSINDRLHLTTLINTLLSFDSTKNDEEPKVYFNISIHAPFIELNRTFFSLFVCGALSDTDSGLAFSLPNDHPWTFFIEIPHTDKYNRNISDNFIQILSLLSLLNSNNFEEVTENNHRLHIGKQEELVARFLKAYIDGTINRLYVETTAEKDTGLQFAPLNNEEECRRQINDCMARNAQELQRNKISELSFVKFLYRRVRFFTDSGFYRFNDNDEYLGTRAMEQMIEEAKNLSQMNFQRIDYPRIFLVYDPGFSLYLLHTEWDCVPQNLKEIFKREDPAKRKEFKEKNYFAKCLSWLLDISYDDFMDVMKETKFILTGNFTYKLFHVHERKLTKLPLIIEGHTGVGKTYLLKFYSMLLNAKLTKGSLDEKVSPRIRERICVWLRKAVIETILEKNPYLYDAILKQIQPKISRNNEQINQPEIDLPFQNQDEEEDDDDDDEFEVEAAIEQIPLPGRAVRPIDDKFSKEIKSILSSHGYDNGKLRLIWKTIINITHNTDLQTYRILNKLLYEHITFHITSFPLMNITPQLGQLLNPNTLEESPLNSIKLFDEYLMHINTKSLFYRLLLHPGIAEEQLEDFMKPICQLANEVPDVELVIFFDEVNTSSCLGLFKEMFMDGTLHGNNLPTNIFFTAAINPSSVKEDDKKAVHRSDYLVHQLPQALENLTISYSTLESDTLKDYITKKITTFSLPGQKLTFIDFYIQEMLTDCILKAQEFCEEFLGKNSVSQREIQRCFNLIEFFWKMRFDDDTVEPDVKRCIALALALTYYFRLPTKEDNDQRNDEKTPPREKLASILSRKIPDFVGIIERELVNFVNPNNFLIPQGVAINQAVREHIFGIVVSIVTKTPLCIIGAPGQSKTLSFQIVLQNLQGPQLSNTAFCKKLPAIDPFFCLGSKYTRSEDIAYILDRAIKREQHYEQNRMKTRCVVFLDEASLPDEKKMVLKVLHPYLDECKVAFVAVANKSFDAANANRMICIYRSLPSREDQHILAYGCLGLKIDNQQQRVNDRLKKIINGLCQGYRRLLSTQSIPQIYHDRDFIYMLRQLRFELTTTTDEQETHVDGITPLSLLHALEENFNGISKEKFEELLQIFFKAVKEECPDFRLPPNQRRNIPTILHQSMKLDSVRRRLYGRYKLIIDESEDESAVRLLAQSGVLDLDPNKIVVFRMSDFPDDVNNELRNVEILSTIKLCMETGKTILMINTGRIHGSLYDVFNQNFSIMATGDNRKIWSKVAIGPKTIDVVVHEDFQCIVHINRNEFKEIPAPFLSRFQKYSLSIKDFYQIRWAKLSNEEQRLMEQVEEKAQSFVEHIGQQYFYGLSSNTLYSCLLGLIKKNDEEERYYLNIPQQYTQLTMKSKSVIEHNLTNIFQCLLRSVLSKLMQLISPESIILKLPTFEDQVSRWICTNYFENQEHFSLENFLRTLTTSPISSMDIFDLENSNDRPKEILRSTTKVMIFTRTSSHITGLNQQTKHELFSSLNEDDLNLFTDKVDILNLSIIENSAELEEQFIKYENNTEKNLLMIVINSRSNQQRLHIPYIRQLIDKVDYRCNSEKQDNFKYFLLLVHSPAQTIYHQSSFSSIFLHHWDFYFFDTCLSNNSFYIKNFIQILTSSYDNKAHQNDNQILCDYNVLFDDCLWDFCSRIQIVLQQLSSDLFANRSAYEFYQRQTSTFRRVQYLKEILTQCTELQKRIVNKYQMYLSLKKNASKKIYTLIYQLSKDILCGKRFDGLVDSIQSQTRLSFNNFVCNILKHIVNDYGLETLSKLSNINDGYDTMLNLIDHVSVSNEQENDLLSTNSQTIFQLVTHYACIPQTPLYHLFHQRIKSYSDEIKLRFIERTAEQNNMNENEHTVEEFRFELIKAIEKDSILMKIVNRSVLETYSNDLVQTFCTIVEKNFTDDRVKCQKSIEFISRWLRLVDENEQRVLDEYRHEDIWRLAHVYTSFEYDRNDLFSLYSACRIMDRLDQTQMFYHQLFDNENSTRSLIRERLFRRMFDDLWENLSNVCFNHQTKETWILCYTMISKYYPSSKVLEQTQLIDIKSRIEFMNLAYFILLNENLTKSEELVIKLLQQFEFLQENEPNYFGGQQKSPYIERYSSIVETVNKYIEENNLPKSTLMIDIQQWVISILKANDTAYREEIFSLFKYLNQPICPLSLTIKEFLFDELANIYLKYLPRNQMVKDTWDRIHLLPTMIRCVSDGNLLENYRLPYHPSVINQENTRSILLDLFFSYMKRLMTNEVVHCTLINKIIQSTTPTIDIRQLQPVVETVFRQLKDYFLIQLTALLLCQTDRSVEDQHDINRILLYMINNYLSIQNNATELNEPLQNFLSIIVSKFSWNYLLKILKSDDIQQQNQQWSITLARFFETEQAIPIKQSSLQMSHQLGFTLGSNDEQSIFPHLQQPYIELKRIIDQCINQNNGEQRWKLFTDWITVNRQGNPPKLQLNEIKVIVLVNIYYEYFCQDRLTSIDSLLPIIERNLDLSVEERLVFRALSQPEQSMIGYPKNQNDERNTLNNFFTPQCKNEDELRIRHCLVNLMAMILLGGKQSFLWSFAFQPLNLLHTHGFGTTAQQAIEEHGVHYDCGCVIDEKGELLQFSGKPSLLNVPGTYVAYFSTYGAMAWHLLLYENSVNNLHGPVLAKHAVGNAENGGRMMGNQERTKVCHFVCARLLSTYHFLCVRFNQDDTCILINRCSEQMAHLTLQQQPWIKPVYATYDDQFNAESQYQQHVFYSILQKLPNYKAQINQLNLQSEIQANLQIYIDQMPIVVNYEHFKTELHNPKNFSSSLNILRRILSTTGFLEMTRSIYDLSQFYLLLHQTYSFLIERDEFIQITLEDLLKRAEQNSNIIDQRLRAQHHSIIENGLKAINLYHTFTDGLIQPGACDETQHFDKVSIETPIHYLVTNENHDEGDIVMRILSVLVDYHNGLLDLLEKEIKNDPNDRMTVPKSLVYDIVSKDVSILQIARDNTGVITLTSNDVLWLSKLSRASLIIDKENFFEIKENSLEFNFHYIQFFIIRTHLLLCRINFRHIVQKYQCYRRANQTNNESDMIELDENYSKEIDRNKLEIEWNHLKNMLVDKLTNGYKLLRQIILLIKSNDQNLSHLSLNEFLDIYANDQTIHEQCELYEIRNFQLCYLNHIQELYSNAINDIQYLFSDVPHLLRTPINDELNEELKQKIKTNLIDIEYNDHVEKLKSTIHMISEFLNDLRSIEISLFEQSTQSLPKTCEYVAIESPILSWIPSEIRCENYVSLSIHLIRCRSILEEKLVNIQEKQNILWTEEIDENQNLIESKNTFLNYLNNKEDNSQDGFAINLIGESGFNLPTTTMGDNYHWNYVNHLLDQDDQKTMKTTIDNEEIKQDEIIKDVETINYPTLYTMQLKSLSFALSPWFDLLNQLKTPNAEEEKKAKSVSIIHPDEKKTSHLLRKEKLFEQLQKIFKDKGYSSQTLIPVDKYHIGLDLNDDNPSLPRDFPLEYSILQRTSLIEVKVQYKEKSVNYFTRLECPVINIFNRILNDPKLGVNLNTENVICVFDESRRLIYDGIIGDLFSINDQEKRKVRLIITEENESISFNEILYRTAQDEERRILLHPSTIWQNLDNWFREQPVAKNLGTEYFSYFLKEKNSIVDETDNISSTVEPITIDVISRDSTMNVKISYEDASEKICVLKVMKINQLLHNEKLLLKLNLNVNSLRDCVVALGEKSNQRLSNEETHKSIGEFFVDDQQVVEFRIAYLIQILTPDNNEKPEEVLLFNRKVMIEELFRISKGSDRGYKYLTSYHTKKIIDVHQLLSDVNETRFLLVKEDQLCSIHIRRSTENQLILIDDNDEMNSQQDFASFATIADVYKANHIDNQNKYLLFEKDFLPSMETSLSIFVSTSPIEFEVSSEKLPVHIIVENGIDKQTVNYYSSSQTQFHRLRSIACQLMHLNPKFYQLMYDGTELSDDEMCLNDLETVPNEVKLELICISSLKASIKFEQLEVLIPCTEETLASELVEEALLKMNFAKSNLCQFELFALVDEEIQVEMDYKIEDVREIFSEDTETMKLELKKK</sequence>
<name>A0A813YWP3_9BILA</name>
<feature type="region of interest" description="Disordered" evidence="2">
    <location>
        <begin position="1669"/>
        <end position="1690"/>
    </location>
</feature>
<keyword evidence="1" id="KW-0175">Coiled coil</keyword>
<accession>A0A813YWP3</accession>
<evidence type="ECO:0000256" key="1">
    <source>
        <dbReference type="SAM" id="Coils"/>
    </source>
</evidence>
<evidence type="ECO:0000313" key="3">
    <source>
        <dbReference type="EMBL" id="CAF0890075.1"/>
    </source>
</evidence>
<evidence type="ECO:0000256" key="2">
    <source>
        <dbReference type="SAM" id="MobiDB-lite"/>
    </source>
</evidence>
<dbReference type="InterPro" id="IPR027417">
    <property type="entry name" value="P-loop_NTPase"/>
</dbReference>
<dbReference type="GO" id="GO:0004842">
    <property type="term" value="F:ubiquitin-protein transferase activity"/>
    <property type="evidence" value="ECO:0007669"/>
    <property type="project" value="InterPro"/>
</dbReference>
<dbReference type="EMBL" id="CAJNOI010000033">
    <property type="protein sequence ID" value="CAF0890075.1"/>
    <property type="molecule type" value="Genomic_DNA"/>
</dbReference>
<feature type="compositionally biased region" description="Acidic residues" evidence="2">
    <location>
        <begin position="1681"/>
        <end position="1690"/>
    </location>
</feature>
<dbReference type="PANTHER" id="PTHR22605">
    <property type="entry name" value="RZ-TYPE DOMAIN-CONTAINING PROTEIN"/>
    <property type="match status" value="1"/>
</dbReference>
<gene>
    <name evidence="3" type="ORF">BJG266_LOCUS9900</name>
</gene>
<evidence type="ECO:0000313" key="4">
    <source>
        <dbReference type="Proteomes" id="UP000663877"/>
    </source>
</evidence>
<dbReference type="Gene3D" id="3.40.50.300">
    <property type="entry name" value="P-loop containing nucleotide triphosphate hydrolases"/>
    <property type="match status" value="1"/>
</dbReference>
<protein>
    <submittedName>
        <fullName evidence="3">Uncharacterized protein</fullName>
    </submittedName>
</protein>